<dbReference type="Proteomes" id="UP000027100">
    <property type="component" value="Unassembled WGS sequence"/>
</dbReference>
<dbReference type="STRING" id="1280954.HPO_11539"/>
<gene>
    <name evidence="2" type="ORF">HPO_11539</name>
</gene>
<dbReference type="AlphaFoldDB" id="A0A062VD52"/>
<dbReference type="RefSeq" id="WP_035598730.1">
    <property type="nucleotide sequence ID" value="NZ_ARYM01000012.1"/>
</dbReference>
<organism evidence="2 3">
    <name type="scientific">Hyphomonas polymorpha PS728</name>
    <dbReference type="NCBI Taxonomy" id="1280954"/>
    <lineage>
        <taxon>Bacteria</taxon>
        <taxon>Pseudomonadati</taxon>
        <taxon>Pseudomonadota</taxon>
        <taxon>Alphaproteobacteria</taxon>
        <taxon>Hyphomonadales</taxon>
        <taxon>Hyphomonadaceae</taxon>
        <taxon>Hyphomonas</taxon>
    </lineage>
</organism>
<keyword evidence="3" id="KW-1185">Reference proteome</keyword>
<dbReference type="PATRIC" id="fig|1280954.3.peg.2338"/>
<feature type="chain" id="PRO_5001615613" evidence="1">
    <location>
        <begin position="30"/>
        <end position="69"/>
    </location>
</feature>
<name>A0A062VD52_9PROT</name>
<protein>
    <submittedName>
        <fullName evidence="2">Putative lipoprotein</fullName>
    </submittedName>
</protein>
<keyword evidence="1" id="KW-0732">Signal</keyword>
<sequence>MKTIMFVTAVGILSGVAGCASGAPSNAYANPLDACASIQDDEDRARCMQNMVADVALTTKREKDRKKGP</sequence>
<feature type="signal peptide" evidence="1">
    <location>
        <begin position="1"/>
        <end position="29"/>
    </location>
</feature>
<comment type="caution">
    <text evidence="2">The sequence shown here is derived from an EMBL/GenBank/DDBJ whole genome shotgun (WGS) entry which is preliminary data.</text>
</comment>
<keyword evidence="2" id="KW-0449">Lipoprotein</keyword>
<proteinExistence type="predicted"/>
<evidence type="ECO:0000256" key="1">
    <source>
        <dbReference type="SAM" id="SignalP"/>
    </source>
</evidence>
<dbReference type="EMBL" id="ARYM01000012">
    <property type="protein sequence ID" value="KCZ98233.1"/>
    <property type="molecule type" value="Genomic_DNA"/>
</dbReference>
<evidence type="ECO:0000313" key="3">
    <source>
        <dbReference type="Proteomes" id="UP000027100"/>
    </source>
</evidence>
<reference evidence="2 3" key="1">
    <citation type="journal article" date="2014" name="Antonie Van Leeuwenhoek">
        <title>Hyphomonas beringensis sp. nov. and Hyphomonas chukchiensis sp. nov., isolated from surface seawater of the Bering Sea and Chukchi Sea.</title>
        <authorList>
            <person name="Li C."/>
            <person name="Lai Q."/>
            <person name="Li G."/>
            <person name="Dong C."/>
            <person name="Wang J."/>
            <person name="Liao Y."/>
            <person name="Shao Z."/>
        </authorList>
    </citation>
    <scope>NUCLEOTIDE SEQUENCE [LARGE SCALE GENOMIC DNA]</scope>
    <source>
        <strain evidence="2 3">PS728</strain>
    </source>
</reference>
<accession>A0A062VD52</accession>
<dbReference type="OrthoDB" id="9907711at2"/>
<evidence type="ECO:0000313" key="2">
    <source>
        <dbReference type="EMBL" id="KCZ98233.1"/>
    </source>
</evidence>
<dbReference type="PROSITE" id="PS51257">
    <property type="entry name" value="PROKAR_LIPOPROTEIN"/>
    <property type="match status" value="1"/>
</dbReference>